<dbReference type="CDD" id="cd00198">
    <property type="entry name" value="vWFA"/>
    <property type="match status" value="1"/>
</dbReference>
<feature type="signal peptide" evidence="1">
    <location>
        <begin position="1"/>
        <end position="23"/>
    </location>
</feature>
<dbReference type="Proteomes" id="UP000730739">
    <property type="component" value="Unassembled WGS sequence"/>
</dbReference>
<dbReference type="EMBL" id="JAGILA010000004">
    <property type="protein sequence ID" value="MBP2236797.1"/>
    <property type="molecule type" value="Genomic_DNA"/>
</dbReference>
<dbReference type="InterPro" id="IPR010607">
    <property type="entry name" value="DUF1194"/>
</dbReference>
<sequence length="268" mass="28392">MADAMWSILALILSLGSSPMQTAAAPPDVDVELLLAVDVSGSMDMEEARVQRSGYVQALRHPDFINAIEGGFLGRIAIGYFEWAGLVNEASLVGWQVIENAKDADAFASLIEARPIGPRRGTSLSNAILFGTNLIESNAFSGTRRVLDISGDGPNNTGPPVPPARDAALARGIVINGLAIMIRPSFSTGPLDEYYTACVIGGPGSFVLPVHEPEDFAIAIRQKLVLEVSGLTPEPAATPAAAHAAADCMIGERLRPGFLDRIYPELDR</sequence>
<dbReference type="InterPro" id="IPR036465">
    <property type="entry name" value="vWFA_dom_sf"/>
</dbReference>
<protein>
    <recommendedName>
        <fullName evidence="4">DUF1194 domain-containing protein</fullName>
    </recommendedName>
</protein>
<dbReference type="Pfam" id="PF06707">
    <property type="entry name" value="DUF1194"/>
    <property type="match status" value="1"/>
</dbReference>
<dbReference type="SUPFAM" id="SSF53300">
    <property type="entry name" value="vWA-like"/>
    <property type="match status" value="1"/>
</dbReference>
<keyword evidence="1" id="KW-0732">Signal</keyword>
<gene>
    <name evidence="2" type="ORF">J2Z31_003311</name>
</gene>
<feature type="chain" id="PRO_5046425322" description="DUF1194 domain-containing protein" evidence="1">
    <location>
        <begin position="24"/>
        <end position="268"/>
    </location>
</feature>
<organism evidence="2 3">
    <name type="scientific">Sinorhizobium kostiense</name>
    <dbReference type="NCBI Taxonomy" id="76747"/>
    <lineage>
        <taxon>Bacteria</taxon>
        <taxon>Pseudomonadati</taxon>
        <taxon>Pseudomonadota</taxon>
        <taxon>Alphaproteobacteria</taxon>
        <taxon>Hyphomicrobiales</taxon>
        <taxon>Rhizobiaceae</taxon>
        <taxon>Sinorhizobium/Ensifer group</taxon>
        <taxon>Sinorhizobium</taxon>
    </lineage>
</organism>
<evidence type="ECO:0000313" key="2">
    <source>
        <dbReference type="EMBL" id="MBP2236797.1"/>
    </source>
</evidence>
<keyword evidence="3" id="KW-1185">Reference proteome</keyword>
<evidence type="ECO:0000313" key="3">
    <source>
        <dbReference type="Proteomes" id="UP000730739"/>
    </source>
</evidence>
<proteinExistence type="predicted"/>
<dbReference type="Gene3D" id="3.40.50.410">
    <property type="entry name" value="von Willebrand factor, type A domain"/>
    <property type="match status" value="1"/>
</dbReference>
<reference evidence="2 3" key="1">
    <citation type="submission" date="2021-03" db="EMBL/GenBank/DDBJ databases">
        <title>Genomic Encyclopedia of Type Strains, Phase IV (KMG-IV): sequencing the most valuable type-strain genomes for metagenomic binning, comparative biology and taxonomic classification.</title>
        <authorList>
            <person name="Goeker M."/>
        </authorList>
    </citation>
    <scope>NUCLEOTIDE SEQUENCE [LARGE SCALE GENOMIC DNA]</scope>
    <source>
        <strain evidence="2 3">DSM 13372</strain>
    </source>
</reference>
<name>A0ABS4R1P8_9HYPH</name>
<accession>A0ABS4R1P8</accession>
<comment type="caution">
    <text evidence="2">The sequence shown here is derived from an EMBL/GenBank/DDBJ whole genome shotgun (WGS) entry which is preliminary data.</text>
</comment>
<evidence type="ECO:0008006" key="4">
    <source>
        <dbReference type="Google" id="ProtNLM"/>
    </source>
</evidence>
<evidence type="ECO:0000256" key="1">
    <source>
        <dbReference type="SAM" id="SignalP"/>
    </source>
</evidence>